<dbReference type="InterPro" id="IPR016166">
    <property type="entry name" value="FAD-bd_PCMH"/>
</dbReference>
<dbReference type="InterPro" id="IPR016167">
    <property type="entry name" value="FAD-bd_PCMH_sub1"/>
</dbReference>
<dbReference type="InterPro" id="IPR036318">
    <property type="entry name" value="FAD-bd_PCMH-like_sf"/>
</dbReference>
<dbReference type="GO" id="GO:0016491">
    <property type="term" value="F:oxidoreductase activity"/>
    <property type="evidence" value="ECO:0007669"/>
    <property type="project" value="UniProtKB-KW"/>
</dbReference>
<gene>
    <name evidence="7" type="ORF">BJY22_008155</name>
</gene>
<dbReference type="PANTHER" id="PTHR42973">
    <property type="entry name" value="BINDING OXIDOREDUCTASE, PUTATIVE (AFU_ORTHOLOGUE AFUA_1G17690)-RELATED"/>
    <property type="match status" value="1"/>
</dbReference>
<dbReference type="Proteomes" id="UP000555407">
    <property type="component" value="Unassembled WGS sequence"/>
</dbReference>
<comment type="similarity">
    <text evidence="2">Belongs to the oxygen-dependent FAD-linked oxidoreductase family.</text>
</comment>
<keyword evidence="4" id="KW-0274">FAD</keyword>
<reference evidence="7 8" key="1">
    <citation type="submission" date="2020-03" db="EMBL/GenBank/DDBJ databases">
        <title>Sequencing the genomes of 1000 actinobacteria strains.</title>
        <authorList>
            <person name="Klenk H.-P."/>
        </authorList>
    </citation>
    <scope>NUCLEOTIDE SEQUENCE [LARGE SCALE GENOMIC DNA]</scope>
    <source>
        <strain evidence="7 8">DSM 45490</strain>
    </source>
</reference>
<evidence type="ECO:0000256" key="3">
    <source>
        <dbReference type="ARBA" id="ARBA00022630"/>
    </source>
</evidence>
<name>A0A7X5VLV6_9ACTN</name>
<dbReference type="GO" id="GO:0071949">
    <property type="term" value="F:FAD binding"/>
    <property type="evidence" value="ECO:0007669"/>
    <property type="project" value="InterPro"/>
</dbReference>
<dbReference type="AlphaFoldDB" id="A0A7X5VLV6"/>
<dbReference type="SUPFAM" id="SSF55103">
    <property type="entry name" value="FAD-linked oxidases, C-terminal domain"/>
    <property type="match status" value="1"/>
</dbReference>
<feature type="domain" description="FAD-binding PCMH-type" evidence="6">
    <location>
        <begin position="28"/>
        <end position="199"/>
    </location>
</feature>
<dbReference type="Pfam" id="PF08031">
    <property type="entry name" value="BBE"/>
    <property type="match status" value="1"/>
</dbReference>
<evidence type="ECO:0000256" key="5">
    <source>
        <dbReference type="ARBA" id="ARBA00023002"/>
    </source>
</evidence>
<evidence type="ECO:0000259" key="6">
    <source>
        <dbReference type="PROSITE" id="PS51387"/>
    </source>
</evidence>
<dbReference type="Gene3D" id="3.30.465.10">
    <property type="match status" value="1"/>
</dbReference>
<keyword evidence="3" id="KW-0285">Flavoprotein</keyword>
<dbReference type="InterPro" id="IPR050416">
    <property type="entry name" value="FAD-linked_Oxidoreductase"/>
</dbReference>
<evidence type="ECO:0000256" key="4">
    <source>
        <dbReference type="ARBA" id="ARBA00022827"/>
    </source>
</evidence>
<keyword evidence="8" id="KW-1185">Reference proteome</keyword>
<organism evidence="7 8">
    <name type="scientific">Kribbella shirazensis</name>
    <dbReference type="NCBI Taxonomy" id="1105143"/>
    <lineage>
        <taxon>Bacteria</taxon>
        <taxon>Bacillati</taxon>
        <taxon>Actinomycetota</taxon>
        <taxon>Actinomycetes</taxon>
        <taxon>Propionibacteriales</taxon>
        <taxon>Kribbellaceae</taxon>
        <taxon>Kribbella</taxon>
    </lineage>
</organism>
<dbReference type="SUPFAM" id="SSF56176">
    <property type="entry name" value="FAD-binding/transporter-associated domain-like"/>
    <property type="match status" value="1"/>
</dbReference>
<evidence type="ECO:0000313" key="7">
    <source>
        <dbReference type="EMBL" id="NIK62438.1"/>
    </source>
</evidence>
<sequence>MTIAAFDGLLTRPGDPEYDSGRSVWNAMVDRRPALIARCASTADVVAALRYGRDAGLEIGVRCGGHSFLGLPVVEGGLLIDLSALNSVQVDPVSRRARVGGGALLGALDVASQRYGLATTAGNVSHTGVGGLTLGGGVGWLARAYGLTCDNVASYELVTADGAVLRVSETEHPDLFWGLRGGGGSFGVVTAFEFRLHPVGTQALTVNLFYDLDDAGTALRGWRDLFPEAPRQATPVARFGRRDEYGGRPMASIGYVWVGDVNDGRRLLPSYQAIGRPAGQQIRELSYLELQTQSDDDERHALRRYCKGHYLRSLPDAAIDAFLAWDNNPGARMTLNGGAIGDVPDGATAYSHRDALVEFTTGDDWTDPGEDEARISGARAYAAALEPYTSGSYVNTIADDDPAVVHRAYSPEKLVLLHQLKDAYDPDNVFTRGALRT</sequence>
<accession>A0A7X5VLV6</accession>
<dbReference type="EMBL" id="JAASRO010000001">
    <property type="protein sequence ID" value="NIK62438.1"/>
    <property type="molecule type" value="Genomic_DNA"/>
</dbReference>
<dbReference type="InterPro" id="IPR006094">
    <property type="entry name" value="Oxid_FAD_bind_N"/>
</dbReference>
<dbReference type="Pfam" id="PF01565">
    <property type="entry name" value="FAD_binding_4"/>
    <property type="match status" value="1"/>
</dbReference>
<dbReference type="Gene3D" id="3.30.43.10">
    <property type="entry name" value="Uridine Diphospho-n-acetylenolpyruvylglucosamine Reductase, domain 2"/>
    <property type="match status" value="1"/>
</dbReference>
<keyword evidence="5" id="KW-0560">Oxidoreductase</keyword>
<proteinExistence type="inferred from homology"/>
<dbReference type="InterPro" id="IPR012951">
    <property type="entry name" value="BBE"/>
</dbReference>
<dbReference type="PANTHER" id="PTHR42973:SF39">
    <property type="entry name" value="FAD-BINDING PCMH-TYPE DOMAIN-CONTAINING PROTEIN"/>
    <property type="match status" value="1"/>
</dbReference>
<dbReference type="InterPro" id="IPR016164">
    <property type="entry name" value="FAD-linked_Oxase-like_C"/>
</dbReference>
<comment type="caution">
    <text evidence="7">The sequence shown here is derived from an EMBL/GenBank/DDBJ whole genome shotgun (WGS) entry which is preliminary data.</text>
</comment>
<dbReference type="InterPro" id="IPR016169">
    <property type="entry name" value="FAD-bd_PCMH_sub2"/>
</dbReference>
<dbReference type="Gene3D" id="3.40.462.20">
    <property type="match status" value="1"/>
</dbReference>
<protein>
    <submittedName>
        <fullName evidence="7">FAD/FMN-containing dehydrogenase</fullName>
    </submittedName>
</protein>
<evidence type="ECO:0000256" key="1">
    <source>
        <dbReference type="ARBA" id="ARBA00001974"/>
    </source>
</evidence>
<dbReference type="RefSeq" id="WP_167217578.1">
    <property type="nucleotide sequence ID" value="NZ_JAASRO010000001.1"/>
</dbReference>
<comment type="cofactor">
    <cofactor evidence="1">
        <name>FAD</name>
        <dbReference type="ChEBI" id="CHEBI:57692"/>
    </cofactor>
</comment>
<evidence type="ECO:0000256" key="2">
    <source>
        <dbReference type="ARBA" id="ARBA00005466"/>
    </source>
</evidence>
<dbReference type="PROSITE" id="PS51387">
    <property type="entry name" value="FAD_PCMH"/>
    <property type="match status" value="1"/>
</dbReference>
<evidence type="ECO:0000313" key="8">
    <source>
        <dbReference type="Proteomes" id="UP000555407"/>
    </source>
</evidence>